<proteinExistence type="evidence at protein level"/>
<organism evidence="2 3">
    <name type="scientific">Seinonella peptonophila</name>
    <dbReference type="NCBI Taxonomy" id="112248"/>
    <lineage>
        <taxon>Bacteria</taxon>
        <taxon>Bacillati</taxon>
        <taxon>Bacillota</taxon>
        <taxon>Bacilli</taxon>
        <taxon>Bacillales</taxon>
        <taxon>Thermoactinomycetaceae</taxon>
        <taxon>Seinonella</taxon>
    </lineage>
</organism>
<dbReference type="InterPro" id="IPR036801">
    <property type="entry name" value="Diphtheria_tox_transloc_sf"/>
</dbReference>
<dbReference type="AlphaFoldDB" id="A0A1M4ZWA4"/>
<dbReference type="OrthoDB" id="5170214at2"/>
<dbReference type="Pfam" id="PF02763">
    <property type="entry name" value="Diphtheria_C"/>
    <property type="match status" value="1"/>
</dbReference>
<dbReference type="Proteomes" id="UP000184476">
    <property type="component" value="Unassembled WGS sequence"/>
</dbReference>
<keyword evidence="3" id="KW-1185">Reference proteome</keyword>
<dbReference type="SUPFAM" id="SSF56399">
    <property type="entry name" value="ADP-ribosylation"/>
    <property type="match status" value="1"/>
</dbReference>
<sequence>MPNNESIVVEIVKLKNFHVYRGVSPIGVKDYQVGQKIVKSTSTDEHGNPVGLGNYDPHWQGLYAAEHLHHAASYAVDNNSGVPGGLFKIKLPEDVRFVRYENKDAAQAITPGRLYRALREEGLIKLTTAKELNETHFNSNQNFLTNELGKEKIILIDTDEFESFTDINGMKIPRLEFIIPWNIATEQVQVSEEVKVWYKGRDFSSLNAKERLELMMKLRGPYENDLTSYEAKFKDLIICRSASYYSSGSSCLDWEKIKTESQRIVKQIIEEHPELQSHSKNAVTDKEKLQKIYNDYAPKIDKLSSLKEGVSRATTALNIASWAAGLAETFSNKNADGLDKAAAVTAIIPGLGQAVGIANGIEKHDGEAIAINSIALSALVVAQAIPIVGEIADVVGAGLILAGGLAQLIQSVSPDTPPHVEPPHFYPQTSNHVTVGWLNQKIDEMIHAWYPHEGYRSHHFVIKIANDAPENTTMPITEIMAKLGSQTKQLDLVPERVWVYQNNNVITCTKQTVSLKTDRFAVIRPLFPTMLTKSRPIVVRMAYITGENSCTTDANPTCFPENPAIAVRVTPLPSNNECEWDHTPLHPSYQNGDKADFVRLGYRIGV</sequence>
<accession>A0A1M4ZWA4</accession>
<dbReference type="SMR" id="A0A1M4ZWA4"/>
<protein>
    <submittedName>
        <fullName evidence="2">Diphtheria toxin, C domain</fullName>
    </submittedName>
</protein>
<dbReference type="EMBL" id="FQVL01000011">
    <property type="protein sequence ID" value="SHF22127.1"/>
    <property type="molecule type" value="Genomic_DNA"/>
</dbReference>
<feature type="disulfide bond" evidence="4">
    <location>
        <begin position="550"/>
        <end position="558"/>
    </location>
</feature>
<evidence type="ECO:0000313" key="2">
    <source>
        <dbReference type="EMBL" id="SHF22127.1"/>
    </source>
</evidence>
<name>A0A1M4ZWA4_9BACL</name>
<dbReference type="PDB" id="7RB4">
    <property type="method" value="X-ray"/>
    <property type="resolution" value="2.19 A"/>
    <property type="chains" value="A=1-606"/>
</dbReference>
<gene>
    <name evidence="2" type="ORF">SAMN05444392_1116</name>
</gene>
<dbReference type="InterPro" id="IPR022406">
    <property type="entry name" value="Diphtheria_toxin_catalytic_dom"/>
</dbReference>
<dbReference type="SUPFAM" id="SSF56845">
    <property type="entry name" value="Diphtheria toxin, middle domain"/>
    <property type="match status" value="1"/>
</dbReference>
<reference evidence="4" key="2">
    <citation type="journal article" date="2022" name="Commun. Biol.">
        <title>Structures of distant diphtheria toxin homologs reveal functional determinants of an evolutionarily conserved toxin scaffold.</title>
        <authorList>
            <person name="Sugiman-Marangos S.N."/>
            <person name="Gill S.K."/>
            <person name="Mansfield M.J."/>
            <person name="Orrell K.E."/>
            <person name="Doxey A.C."/>
            <person name="Melnyk R.A."/>
        </authorList>
    </citation>
    <scope>X-RAY CRYSTALLOGRAPHY (2.19 ANGSTROMS)</scope>
    <scope>DISULFIDE BONDS</scope>
</reference>
<dbReference type="Gene3D" id="1.10.490.40">
    <property type="entry name" value="Diphtheria toxin, translocation domain"/>
    <property type="match status" value="1"/>
</dbReference>
<evidence type="ECO:0007829" key="4">
    <source>
        <dbReference type="PDB" id="7RB4"/>
    </source>
</evidence>
<feature type="disulfide bond" evidence="4">
    <location>
        <begin position="239"/>
        <end position="251"/>
    </location>
</feature>
<dbReference type="Gene3D" id="3.90.175.10">
    <property type="entry name" value="Diphtheria Toxin, domain 1"/>
    <property type="match status" value="1"/>
</dbReference>
<evidence type="ECO:0000259" key="1">
    <source>
        <dbReference type="Pfam" id="PF02763"/>
    </source>
</evidence>
<dbReference type="Pfam" id="PF02764">
    <property type="entry name" value="Diphtheria_T"/>
    <property type="match status" value="1"/>
</dbReference>
<dbReference type="RefSeq" id="WP_073156187.1">
    <property type="nucleotide sequence ID" value="NZ_FQVL01000011.1"/>
</dbReference>
<feature type="domain" description="Diphtheria toxin catalytic" evidence="1">
    <location>
        <begin position="14"/>
        <end position="98"/>
    </location>
</feature>
<reference evidence="2 3" key="1">
    <citation type="submission" date="2016-11" db="EMBL/GenBank/DDBJ databases">
        <authorList>
            <person name="Jaros S."/>
            <person name="Januszkiewicz K."/>
            <person name="Wedrychowicz H."/>
        </authorList>
    </citation>
    <scope>NUCLEOTIDE SEQUENCE [LARGE SCALE GENOMIC DNA]</scope>
    <source>
        <strain evidence="2 3">DSM 44666</strain>
    </source>
</reference>
<keyword evidence="4" id="KW-0002">3D-structure</keyword>
<evidence type="ECO:0000313" key="3">
    <source>
        <dbReference type="Proteomes" id="UP000184476"/>
    </source>
</evidence>